<feature type="transmembrane region" description="Helical" evidence="1">
    <location>
        <begin position="47"/>
        <end position="70"/>
    </location>
</feature>
<dbReference type="GO" id="GO:0000155">
    <property type="term" value="F:phosphorelay sensor kinase activity"/>
    <property type="evidence" value="ECO:0007669"/>
    <property type="project" value="InterPro"/>
</dbReference>
<name>A0A512BGH8_9BACT</name>
<keyword evidence="1" id="KW-0812">Transmembrane</keyword>
<gene>
    <name evidence="3" type="ORF">SAE01_35660</name>
</gene>
<evidence type="ECO:0000259" key="2">
    <source>
        <dbReference type="Pfam" id="PF06580"/>
    </source>
</evidence>
<keyword evidence="1" id="KW-0472">Membrane</keyword>
<dbReference type="PANTHER" id="PTHR34220">
    <property type="entry name" value="SENSOR HISTIDINE KINASE YPDA"/>
    <property type="match status" value="1"/>
</dbReference>
<dbReference type="InterPro" id="IPR010559">
    <property type="entry name" value="Sig_transdc_His_kin_internal"/>
</dbReference>
<dbReference type="Gene3D" id="3.30.565.10">
    <property type="entry name" value="Histidine kinase-like ATPase, C-terminal domain"/>
    <property type="match status" value="1"/>
</dbReference>
<protein>
    <recommendedName>
        <fullName evidence="2">Signal transduction histidine kinase internal region domain-containing protein</fullName>
    </recommendedName>
</protein>
<reference evidence="3 4" key="1">
    <citation type="submission" date="2019-07" db="EMBL/GenBank/DDBJ databases">
        <title>Whole genome shotgun sequence of Segetibacter aerophilus NBRC 106135.</title>
        <authorList>
            <person name="Hosoyama A."/>
            <person name="Uohara A."/>
            <person name="Ohji S."/>
            <person name="Ichikawa N."/>
        </authorList>
    </citation>
    <scope>NUCLEOTIDE SEQUENCE [LARGE SCALE GENOMIC DNA]</scope>
    <source>
        <strain evidence="3 4">NBRC 106135</strain>
    </source>
</reference>
<evidence type="ECO:0000256" key="1">
    <source>
        <dbReference type="SAM" id="Phobius"/>
    </source>
</evidence>
<feature type="transmembrane region" description="Helical" evidence="1">
    <location>
        <begin position="12"/>
        <end position="35"/>
    </location>
</feature>
<dbReference type="Pfam" id="PF06580">
    <property type="entry name" value="His_kinase"/>
    <property type="match status" value="1"/>
</dbReference>
<dbReference type="GO" id="GO:0016020">
    <property type="term" value="C:membrane"/>
    <property type="evidence" value="ECO:0007669"/>
    <property type="project" value="InterPro"/>
</dbReference>
<sequence>MISEGFQKKGAMYSLFALLLTLLLYRALVFFFVNPVIYGWDGATTSFFYPLAFPVALMDIGFVSAAAIALKQIRQQLRREKVEQSLVREKLETELKYLRNQTNPHFLFNTLNNIYALARKKSDETPEVVMKLSKLLRFMLYDAAKPLITLAEEIKMLEDYIDLERIRYNDRLTLSFCKDVTDEQQLISPLLLLPFVENAFKHGASESRFASMIDLKMKVQDSMLTFSVKNTKENNEHTPAGATIGLHNVKRQLELLYTEHDLQVRNEDALFIVLLTVNLKSYAKNNLPHR</sequence>
<proteinExistence type="predicted"/>
<dbReference type="AlphaFoldDB" id="A0A512BGH8"/>
<dbReference type="InterPro" id="IPR036890">
    <property type="entry name" value="HATPase_C_sf"/>
</dbReference>
<dbReference type="PANTHER" id="PTHR34220:SF7">
    <property type="entry name" value="SENSOR HISTIDINE KINASE YPDA"/>
    <property type="match status" value="1"/>
</dbReference>
<evidence type="ECO:0000313" key="3">
    <source>
        <dbReference type="EMBL" id="GEO11070.1"/>
    </source>
</evidence>
<accession>A0A512BGH8</accession>
<keyword evidence="1" id="KW-1133">Transmembrane helix</keyword>
<evidence type="ECO:0000313" key="4">
    <source>
        <dbReference type="Proteomes" id="UP000321513"/>
    </source>
</evidence>
<keyword evidence="4" id="KW-1185">Reference proteome</keyword>
<dbReference type="Proteomes" id="UP000321513">
    <property type="component" value="Unassembled WGS sequence"/>
</dbReference>
<dbReference type="EMBL" id="BJYT01000016">
    <property type="protein sequence ID" value="GEO11070.1"/>
    <property type="molecule type" value="Genomic_DNA"/>
</dbReference>
<feature type="domain" description="Signal transduction histidine kinase internal region" evidence="2">
    <location>
        <begin position="93"/>
        <end position="172"/>
    </location>
</feature>
<comment type="caution">
    <text evidence="3">The sequence shown here is derived from an EMBL/GenBank/DDBJ whole genome shotgun (WGS) entry which is preliminary data.</text>
</comment>
<organism evidence="3 4">
    <name type="scientific">Segetibacter aerophilus</name>
    <dbReference type="NCBI Taxonomy" id="670293"/>
    <lineage>
        <taxon>Bacteria</taxon>
        <taxon>Pseudomonadati</taxon>
        <taxon>Bacteroidota</taxon>
        <taxon>Chitinophagia</taxon>
        <taxon>Chitinophagales</taxon>
        <taxon>Chitinophagaceae</taxon>
        <taxon>Segetibacter</taxon>
    </lineage>
</organism>
<dbReference type="InterPro" id="IPR050640">
    <property type="entry name" value="Bact_2-comp_sensor_kinase"/>
</dbReference>